<accession>A0ABT7SDG5</accession>
<evidence type="ECO:0000313" key="4">
    <source>
        <dbReference type="EMBL" id="MDM7854176.1"/>
    </source>
</evidence>
<dbReference type="InterPro" id="IPR011009">
    <property type="entry name" value="Kinase-like_dom_sf"/>
</dbReference>
<proteinExistence type="inferred from homology"/>
<comment type="similarity">
    <text evidence="1">Belongs to the protein kinase superfamily. ADCK protein kinase family.</text>
</comment>
<dbReference type="RefSeq" id="WP_289453804.1">
    <property type="nucleotide sequence ID" value="NZ_JAUCGQ010000001.1"/>
</dbReference>
<dbReference type="PANTHER" id="PTHR10566:SF113">
    <property type="entry name" value="PROTEIN ACTIVITY OF BC1 COMPLEX KINASE 7, CHLOROPLASTIC"/>
    <property type="match status" value="1"/>
</dbReference>
<dbReference type="SUPFAM" id="SSF56112">
    <property type="entry name" value="Protein kinase-like (PK-like)"/>
    <property type="match status" value="1"/>
</dbReference>
<reference evidence="4 5" key="1">
    <citation type="submission" date="2023-06" db="EMBL/GenBank/DDBJ databases">
        <title>Cellulomonas sp. MW4 Whole genome sequence.</title>
        <authorList>
            <person name="Park S."/>
        </authorList>
    </citation>
    <scope>NUCLEOTIDE SEQUENCE [LARGE SCALE GENOMIC DNA]</scope>
    <source>
        <strain evidence="4 5">MW4</strain>
    </source>
</reference>
<feature type="transmembrane region" description="Helical" evidence="2">
    <location>
        <begin position="14"/>
        <end position="37"/>
    </location>
</feature>
<dbReference type="InterPro" id="IPR050154">
    <property type="entry name" value="UbiB_kinase"/>
</dbReference>
<dbReference type="Pfam" id="PF03109">
    <property type="entry name" value="ABC1"/>
    <property type="match status" value="1"/>
</dbReference>
<gene>
    <name evidence="4" type="ORF">QRT04_04460</name>
</gene>
<evidence type="ECO:0000256" key="1">
    <source>
        <dbReference type="ARBA" id="ARBA00009670"/>
    </source>
</evidence>
<evidence type="ECO:0000259" key="3">
    <source>
        <dbReference type="Pfam" id="PF03109"/>
    </source>
</evidence>
<keyword evidence="5" id="KW-1185">Reference proteome</keyword>
<keyword evidence="2" id="KW-1133">Transmembrane helix</keyword>
<name>A0ABT7SDG5_9CELL</name>
<feature type="domain" description="ABC1 atypical kinase-like" evidence="3">
    <location>
        <begin position="92"/>
        <end position="347"/>
    </location>
</feature>
<dbReference type="InterPro" id="IPR004147">
    <property type="entry name" value="ABC1_dom"/>
</dbReference>
<evidence type="ECO:0000313" key="5">
    <source>
        <dbReference type="Proteomes" id="UP001529338"/>
    </source>
</evidence>
<protein>
    <submittedName>
        <fullName evidence="4">AarF/UbiB family protein</fullName>
    </submittedName>
</protein>
<dbReference type="PANTHER" id="PTHR10566">
    <property type="entry name" value="CHAPERONE-ACTIVITY OF BC1 COMPLEX CABC1 -RELATED"/>
    <property type="match status" value="1"/>
</dbReference>
<evidence type="ECO:0000256" key="2">
    <source>
        <dbReference type="SAM" id="Phobius"/>
    </source>
</evidence>
<dbReference type="EMBL" id="JAUCGQ010000001">
    <property type="protein sequence ID" value="MDM7854176.1"/>
    <property type="molecule type" value="Genomic_DNA"/>
</dbReference>
<comment type="caution">
    <text evidence="4">The sequence shown here is derived from an EMBL/GenBank/DDBJ whole genome shotgun (WGS) entry which is preliminary data.</text>
</comment>
<keyword evidence="2" id="KW-0812">Transmembrane</keyword>
<keyword evidence="2" id="KW-0472">Membrane</keyword>
<dbReference type="CDD" id="cd05121">
    <property type="entry name" value="ABC1_ADCK3-like"/>
    <property type="match status" value="1"/>
</dbReference>
<sequence>MAPPPRLRARYRRIVWFFAGVMARFIIWELVLPRLGLRRWSDRSRRDRNRRTAVRFRALALSMGGLMIKVGQFLSARLDVLPAEITDELAGLQDEVPPAAFADIRECAERELGRPVADAFQSFDEAPLAAASLGQAHRAVLWDADAEEAGFSHAVVKVQRPHIDQIVAVDLAALRRVGGWLTRYKPVSSRADVPALVEEFAATTLEEIDYTAEARNAEHFRWVFENDDRVGVPRVAWEHSRLRVLTLEDVSAIRLGDYDSITAAGIDRAEVAEKLVATYLQQIFDDGVFHADPHPGNLFVTPVEGRPGEFRLTFIDFGMVGRVPDTLRSSLREALIAVGTQDSARLVDAFGSMGVLLPTADTKLLDLAVAQVFARFGGMAMSDLRSISPQEMRDIGLQFRELLVAMPFQLPENLLLLGRTLAVLSGMCAGLNPEFNLWTSITPYATNLVSDEAGGGGPWGAVATEGAKIARSLLALPARTDRLLTLAERGDLSLRTPMLDQRVRELDRSVQRIAMAIVFTALLVAGALLSPAEPTFAKVLMGVSVLPLIGALRRGPRRR</sequence>
<organism evidence="4 5">
    <name type="scientific">Cellulomonas alba</name>
    <dbReference type="NCBI Taxonomy" id="3053467"/>
    <lineage>
        <taxon>Bacteria</taxon>
        <taxon>Bacillati</taxon>
        <taxon>Actinomycetota</taxon>
        <taxon>Actinomycetes</taxon>
        <taxon>Micrococcales</taxon>
        <taxon>Cellulomonadaceae</taxon>
        <taxon>Cellulomonas</taxon>
    </lineage>
</organism>
<dbReference type="Proteomes" id="UP001529338">
    <property type="component" value="Unassembled WGS sequence"/>
</dbReference>